<protein>
    <submittedName>
        <fullName evidence="1">Uncharacterized protein</fullName>
    </submittedName>
</protein>
<organism evidence="1 2">
    <name type="scientific">Coemansia helicoidea</name>
    <dbReference type="NCBI Taxonomy" id="1286919"/>
    <lineage>
        <taxon>Eukaryota</taxon>
        <taxon>Fungi</taxon>
        <taxon>Fungi incertae sedis</taxon>
        <taxon>Zoopagomycota</taxon>
        <taxon>Kickxellomycotina</taxon>
        <taxon>Kickxellomycetes</taxon>
        <taxon>Kickxellales</taxon>
        <taxon>Kickxellaceae</taxon>
        <taxon>Coemansia</taxon>
    </lineage>
</organism>
<dbReference type="Proteomes" id="UP001140087">
    <property type="component" value="Unassembled WGS sequence"/>
</dbReference>
<sequence>MDSQDTPSPQPEQPAEPVHAGAEPAAEQAAGAAESAAEQQQPAETAEDASQAATPPPVDREQAPAAAPTQPDQTQAPEPARPIEAGKVDMTDALAKARAIAAKFGTLQNPPRSAPAPVASGPPAGGESGRGGEARSSRRSASPDNDDSYERRHKRDRSADDRDGQGMGRRDGGRRRYDGHGDQGYAPGGPQPVLQFPVPAQLSGLIIGRSGANLRSIEQRHGVRIQFDPSTDRRNPERQITIEGPVPAAEAARQDIMDFVERHHAERAGPPPGQGFGAPGGVTIMVPSSKVGLIIGRGGESIKDIQYASGAGVQVQPDNGASERQIQLLGTPEQVDIARARIMDIVAGDSRSARDGGPPFSGGSGGGGGYQPPPQMGYPQQSRSPGYPAPQDGRSQGGAHHLEEMQIPIEAVGVVIGRGGETIKFLQQSTGTRIQVLQGPEHSGPLRPVTIAGDYAACMRTRQMIEEKIDGMQVSLRLVTHPPPLCKGRAPHVCVCVRGPEQFGQGQMGDRYMQPMPGQPMHDGMYGQMQQQQQQPYQHRGQGGRYPEQMQEPAGPYYGGAAGRQDPPAQYGRHQEYQPQQPQQQQQPRRQQAEQPVGQWTNKTTAEYYAQHASTNPNYAQYAEYYRKLAETDPNGIVQS</sequence>
<evidence type="ECO:0000313" key="1">
    <source>
        <dbReference type="EMBL" id="KAJ2803349.1"/>
    </source>
</evidence>
<name>A0ACC1L9Y1_9FUNG</name>
<proteinExistence type="predicted"/>
<comment type="caution">
    <text evidence="1">The sequence shown here is derived from an EMBL/GenBank/DDBJ whole genome shotgun (WGS) entry which is preliminary data.</text>
</comment>
<gene>
    <name evidence="1" type="ORF">H4R21_002066</name>
</gene>
<reference evidence="1" key="1">
    <citation type="submission" date="2022-07" db="EMBL/GenBank/DDBJ databases">
        <title>Phylogenomic reconstructions and comparative analyses of Kickxellomycotina fungi.</title>
        <authorList>
            <person name="Reynolds N.K."/>
            <person name="Stajich J.E."/>
            <person name="Barry K."/>
            <person name="Grigoriev I.V."/>
            <person name="Crous P."/>
            <person name="Smith M.E."/>
        </authorList>
    </citation>
    <scope>NUCLEOTIDE SEQUENCE</scope>
    <source>
        <strain evidence="1">BCRC 34780</strain>
    </source>
</reference>
<dbReference type="EMBL" id="JANBUN010000491">
    <property type="protein sequence ID" value="KAJ2803349.1"/>
    <property type="molecule type" value="Genomic_DNA"/>
</dbReference>
<keyword evidence="2" id="KW-1185">Reference proteome</keyword>
<evidence type="ECO:0000313" key="2">
    <source>
        <dbReference type="Proteomes" id="UP001140087"/>
    </source>
</evidence>
<accession>A0ACC1L9Y1</accession>